<name>A0AAN7ZCH5_9COLE</name>
<comment type="caution">
    <text evidence="2">The sequence shown here is derived from an EMBL/GenBank/DDBJ whole genome shotgun (WGS) entry which is preliminary data.</text>
</comment>
<dbReference type="EMBL" id="JAVRBK010000010">
    <property type="protein sequence ID" value="KAK5638522.1"/>
    <property type="molecule type" value="Genomic_DNA"/>
</dbReference>
<sequence length="101" mass="11344">MNILPFLLIASVTYAHPMMYKLNENAKFEPDLVPVSSTVIPLPIYQVSYGIKVAHGLNGQRSSIEKPEGPITLITAHSKKKMLGDEKQKINEKHTMKEIKN</sequence>
<feature type="chain" id="PRO_5042817306" evidence="1">
    <location>
        <begin position="16"/>
        <end position="101"/>
    </location>
</feature>
<proteinExistence type="predicted"/>
<reference evidence="2 3" key="1">
    <citation type="journal article" date="2024" name="Insects">
        <title>An Improved Chromosome-Level Genome Assembly of the Firefly Pyrocoelia pectoralis.</title>
        <authorList>
            <person name="Fu X."/>
            <person name="Meyer-Rochow V.B."/>
            <person name="Ballantyne L."/>
            <person name="Zhu X."/>
        </authorList>
    </citation>
    <scope>NUCLEOTIDE SEQUENCE [LARGE SCALE GENOMIC DNA]</scope>
    <source>
        <strain evidence="2">XCY_ONT2</strain>
    </source>
</reference>
<evidence type="ECO:0000256" key="1">
    <source>
        <dbReference type="SAM" id="SignalP"/>
    </source>
</evidence>
<evidence type="ECO:0000313" key="3">
    <source>
        <dbReference type="Proteomes" id="UP001329430"/>
    </source>
</evidence>
<gene>
    <name evidence="2" type="ORF">RI129_012817</name>
</gene>
<dbReference type="Proteomes" id="UP001329430">
    <property type="component" value="Chromosome 10"/>
</dbReference>
<accession>A0AAN7ZCH5</accession>
<keyword evidence="1" id="KW-0732">Signal</keyword>
<feature type="signal peptide" evidence="1">
    <location>
        <begin position="1"/>
        <end position="15"/>
    </location>
</feature>
<keyword evidence="3" id="KW-1185">Reference proteome</keyword>
<organism evidence="2 3">
    <name type="scientific">Pyrocoelia pectoralis</name>
    <dbReference type="NCBI Taxonomy" id="417401"/>
    <lineage>
        <taxon>Eukaryota</taxon>
        <taxon>Metazoa</taxon>
        <taxon>Ecdysozoa</taxon>
        <taxon>Arthropoda</taxon>
        <taxon>Hexapoda</taxon>
        <taxon>Insecta</taxon>
        <taxon>Pterygota</taxon>
        <taxon>Neoptera</taxon>
        <taxon>Endopterygota</taxon>
        <taxon>Coleoptera</taxon>
        <taxon>Polyphaga</taxon>
        <taxon>Elateriformia</taxon>
        <taxon>Elateroidea</taxon>
        <taxon>Lampyridae</taxon>
        <taxon>Lampyrinae</taxon>
        <taxon>Pyrocoelia</taxon>
    </lineage>
</organism>
<protein>
    <submittedName>
        <fullName evidence="2">Uncharacterized protein</fullName>
    </submittedName>
</protein>
<evidence type="ECO:0000313" key="2">
    <source>
        <dbReference type="EMBL" id="KAK5638522.1"/>
    </source>
</evidence>
<dbReference type="AlphaFoldDB" id="A0AAN7ZCH5"/>